<evidence type="ECO:0008006" key="9">
    <source>
        <dbReference type="Google" id="ProtNLM"/>
    </source>
</evidence>
<evidence type="ECO:0000313" key="8">
    <source>
        <dbReference type="Proteomes" id="UP001432146"/>
    </source>
</evidence>
<keyword evidence="2" id="KW-1003">Cell membrane</keyword>
<proteinExistence type="predicted"/>
<evidence type="ECO:0000256" key="6">
    <source>
        <dbReference type="SAM" id="Phobius"/>
    </source>
</evidence>
<comment type="caution">
    <text evidence="7">The sequence shown here is derived from an EMBL/GenBank/DDBJ whole genome shotgun (WGS) entry which is preliminary data.</text>
</comment>
<keyword evidence="5 6" id="KW-0472">Membrane</keyword>
<dbReference type="GO" id="GO:0050909">
    <property type="term" value="P:sensory perception of taste"/>
    <property type="evidence" value="ECO:0007669"/>
    <property type="project" value="InterPro"/>
</dbReference>
<comment type="subcellular location">
    <subcellularLocation>
        <location evidence="1">Cell membrane</location>
        <topology evidence="1">Multi-pass membrane protein</topology>
    </subcellularLocation>
</comment>
<sequence length="31" mass="3640">MNNSLLTRFVSVITTYLIILVQFYKPGNEKH</sequence>
<evidence type="ECO:0000256" key="2">
    <source>
        <dbReference type="ARBA" id="ARBA00022475"/>
    </source>
</evidence>
<feature type="transmembrane region" description="Helical" evidence="6">
    <location>
        <begin position="6"/>
        <end position="24"/>
    </location>
</feature>
<dbReference type="Proteomes" id="UP001432146">
    <property type="component" value="Unassembled WGS sequence"/>
</dbReference>
<evidence type="ECO:0000256" key="4">
    <source>
        <dbReference type="ARBA" id="ARBA00022989"/>
    </source>
</evidence>
<accession>A0AAW0ZGZ8</accession>
<keyword evidence="4 6" id="KW-1133">Transmembrane helix</keyword>
<dbReference type="AlphaFoldDB" id="A0AAW0ZGZ8"/>
<dbReference type="InterPro" id="IPR013604">
    <property type="entry name" value="7TM_chemorcpt"/>
</dbReference>
<evidence type="ECO:0000313" key="7">
    <source>
        <dbReference type="EMBL" id="KAK9295948.1"/>
    </source>
</evidence>
<reference evidence="7 8" key="1">
    <citation type="submission" date="2024-05" db="EMBL/GenBank/DDBJ databases">
        <title>The nuclear and mitochondrial genome assemblies of Tetragonisca angustula (Apidae: Meliponini), a tiny yet remarkable pollinator in the Neotropics.</title>
        <authorList>
            <person name="Ferrari R."/>
            <person name="Ricardo P.C."/>
            <person name="Dias F.C."/>
            <person name="Araujo N.S."/>
            <person name="Soares D.O."/>
            <person name="Zhou Q.-S."/>
            <person name="Zhu C.-D."/>
            <person name="Coutinho L."/>
            <person name="Airas M.C."/>
            <person name="Batista T.M."/>
        </authorList>
    </citation>
    <scope>NUCLEOTIDE SEQUENCE [LARGE SCALE GENOMIC DNA]</scope>
    <source>
        <strain evidence="7">ASF017062</strain>
        <tissue evidence="7">Abdomen</tissue>
    </source>
</reference>
<evidence type="ECO:0000256" key="5">
    <source>
        <dbReference type="ARBA" id="ARBA00023136"/>
    </source>
</evidence>
<keyword evidence="3 6" id="KW-0812">Transmembrane</keyword>
<name>A0AAW0ZGZ8_9HYME</name>
<organism evidence="7 8">
    <name type="scientific">Tetragonisca angustula</name>
    <dbReference type="NCBI Taxonomy" id="166442"/>
    <lineage>
        <taxon>Eukaryota</taxon>
        <taxon>Metazoa</taxon>
        <taxon>Ecdysozoa</taxon>
        <taxon>Arthropoda</taxon>
        <taxon>Hexapoda</taxon>
        <taxon>Insecta</taxon>
        <taxon>Pterygota</taxon>
        <taxon>Neoptera</taxon>
        <taxon>Endopterygota</taxon>
        <taxon>Hymenoptera</taxon>
        <taxon>Apocrita</taxon>
        <taxon>Aculeata</taxon>
        <taxon>Apoidea</taxon>
        <taxon>Anthophila</taxon>
        <taxon>Apidae</taxon>
        <taxon>Tetragonisca</taxon>
    </lineage>
</organism>
<dbReference type="EMBL" id="JAWNGG020000234">
    <property type="protein sequence ID" value="KAK9295948.1"/>
    <property type="molecule type" value="Genomic_DNA"/>
</dbReference>
<dbReference type="Pfam" id="PF08395">
    <property type="entry name" value="7tm_7"/>
    <property type="match status" value="1"/>
</dbReference>
<evidence type="ECO:0000256" key="1">
    <source>
        <dbReference type="ARBA" id="ARBA00004651"/>
    </source>
</evidence>
<evidence type="ECO:0000256" key="3">
    <source>
        <dbReference type="ARBA" id="ARBA00022692"/>
    </source>
</evidence>
<dbReference type="GO" id="GO:0005886">
    <property type="term" value="C:plasma membrane"/>
    <property type="evidence" value="ECO:0007669"/>
    <property type="project" value="UniProtKB-SubCell"/>
</dbReference>
<keyword evidence="8" id="KW-1185">Reference proteome</keyword>
<protein>
    <recommendedName>
        <fullName evidence="9">Photosystem II protein L</fullName>
    </recommendedName>
</protein>
<gene>
    <name evidence="7" type="ORF">QLX08_009914</name>
</gene>